<feature type="signal peptide" evidence="1">
    <location>
        <begin position="1"/>
        <end position="16"/>
    </location>
</feature>
<keyword evidence="3" id="KW-1185">Reference proteome</keyword>
<dbReference type="OrthoDB" id="10430096at2759"/>
<protein>
    <submittedName>
        <fullName evidence="2">Uncharacterized protein</fullName>
    </submittedName>
</protein>
<evidence type="ECO:0000313" key="3">
    <source>
        <dbReference type="Proteomes" id="UP000756921"/>
    </source>
</evidence>
<name>A0A9P6KNP2_9PLEO</name>
<dbReference type="Proteomes" id="UP000756921">
    <property type="component" value="Unassembled WGS sequence"/>
</dbReference>
<dbReference type="EMBL" id="WJXW01000009">
    <property type="protein sequence ID" value="KAF9732941.1"/>
    <property type="molecule type" value="Genomic_DNA"/>
</dbReference>
<evidence type="ECO:0000313" key="2">
    <source>
        <dbReference type="EMBL" id="KAF9732941.1"/>
    </source>
</evidence>
<organism evidence="2 3">
    <name type="scientific">Paraphaeosphaeria minitans</name>
    <dbReference type="NCBI Taxonomy" id="565426"/>
    <lineage>
        <taxon>Eukaryota</taxon>
        <taxon>Fungi</taxon>
        <taxon>Dikarya</taxon>
        <taxon>Ascomycota</taxon>
        <taxon>Pezizomycotina</taxon>
        <taxon>Dothideomycetes</taxon>
        <taxon>Pleosporomycetidae</taxon>
        <taxon>Pleosporales</taxon>
        <taxon>Massarineae</taxon>
        <taxon>Didymosphaeriaceae</taxon>
        <taxon>Paraphaeosphaeria</taxon>
    </lineage>
</organism>
<gene>
    <name evidence="2" type="ORF">PMIN01_08623</name>
</gene>
<keyword evidence="1" id="KW-0732">Signal</keyword>
<dbReference type="AlphaFoldDB" id="A0A9P6KNP2"/>
<feature type="chain" id="PRO_5040402723" evidence="1">
    <location>
        <begin position="17"/>
        <end position="77"/>
    </location>
</feature>
<sequence length="77" mass="8125">MRPILLTLLLASGISAIPTVAQDPGLNITFHGNHERSCDRRCAATVEGLAESCAPGVPGKNGVCAIQFYSHSFSRLS</sequence>
<comment type="caution">
    <text evidence="2">The sequence shown here is derived from an EMBL/GenBank/DDBJ whole genome shotgun (WGS) entry which is preliminary data.</text>
</comment>
<proteinExistence type="predicted"/>
<evidence type="ECO:0000256" key="1">
    <source>
        <dbReference type="SAM" id="SignalP"/>
    </source>
</evidence>
<reference evidence="2" key="1">
    <citation type="journal article" date="2020" name="Mol. Plant Microbe Interact.">
        <title>Genome Sequence of the Biocontrol Agent Coniothyrium minitans strain Conio (IMI 134523).</title>
        <authorList>
            <person name="Patel D."/>
            <person name="Shittu T.A."/>
            <person name="Baroncelli R."/>
            <person name="Muthumeenakshi S."/>
            <person name="Osborne T.H."/>
            <person name="Janganan T.K."/>
            <person name="Sreenivasaprasad S."/>
        </authorList>
    </citation>
    <scope>NUCLEOTIDE SEQUENCE</scope>
    <source>
        <strain evidence="2">Conio</strain>
    </source>
</reference>
<accession>A0A9P6KNP2</accession>